<evidence type="ECO:0000259" key="9">
    <source>
        <dbReference type="Pfam" id="PF13742"/>
    </source>
</evidence>
<keyword evidence="2 5" id="KW-0540">Nuclease</keyword>
<comment type="caution">
    <text evidence="10">The sequence shown here is derived from an EMBL/GenBank/DDBJ whole genome shotgun (WGS) entry which is preliminary data.</text>
</comment>
<dbReference type="GO" id="GO:0008855">
    <property type="term" value="F:exodeoxyribonuclease VII activity"/>
    <property type="evidence" value="ECO:0007669"/>
    <property type="project" value="UniProtKB-UniRule"/>
</dbReference>
<reference evidence="10 11" key="1">
    <citation type="journal article" date="2014" name="Int. J. Syst. Evol. Microbiol.">
        <title>Solimonas terrae sp. nov., isolated from soil.</title>
        <authorList>
            <person name="Kim S.J."/>
            <person name="Moon J.Y."/>
            <person name="Weon H.Y."/>
            <person name="Ahn J.H."/>
            <person name="Chen W.M."/>
            <person name="Kwon S.W."/>
        </authorList>
    </citation>
    <scope>NUCLEOTIDE SEQUENCE [LARGE SCALE GENOMIC DNA]</scope>
    <source>
        <strain evidence="10 11">KIS83-12</strain>
    </source>
</reference>
<dbReference type="InterPro" id="IPR025824">
    <property type="entry name" value="OB-fold_nuc-bd_dom"/>
</dbReference>
<feature type="domain" description="OB-fold nucleic acid binding" evidence="9">
    <location>
        <begin position="19"/>
        <end position="111"/>
    </location>
</feature>
<dbReference type="Proteomes" id="UP000472676">
    <property type="component" value="Unassembled WGS sequence"/>
</dbReference>
<dbReference type="InterPro" id="IPR003753">
    <property type="entry name" value="Exonuc_VII_L"/>
</dbReference>
<dbReference type="Pfam" id="PF02601">
    <property type="entry name" value="Exonuc_VII_L"/>
    <property type="match status" value="1"/>
</dbReference>
<proteinExistence type="inferred from homology"/>
<feature type="domain" description="Exonuclease VII large subunit C-terminal" evidence="8">
    <location>
        <begin position="135"/>
        <end position="449"/>
    </location>
</feature>
<comment type="similarity">
    <text evidence="5 6">Belongs to the XseA family.</text>
</comment>
<dbReference type="GO" id="GO:0005737">
    <property type="term" value="C:cytoplasm"/>
    <property type="evidence" value="ECO:0007669"/>
    <property type="project" value="UniProtKB-SubCell"/>
</dbReference>
<protein>
    <recommendedName>
        <fullName evidence="5">Exodeoxyribonuclease 7 large subunit</fullName>
        <ecNumber evidence="5">3.1.11.6</ecNumber>
    </recommendedName>
    <alternativeName>
        <fullName evidence="5">Exodeoxyribonuclease VII large subunit</fullName>
        <shortName evidence="5">Exonuclease VII large subunit</shortName>
    </alternativeName>
</protein>
<name>A0A6M2BY78_9GAMM</name>
<dbReference type="HAMAP" id="MF_00378">
    <property type="entry name" value="Exonuc_7_L"/>
    <property type="match status" value="1"/>
</dbReference>
<dbReference type="PANTHER" id="PTHR30008:SF0">
    <property type="entry name" value="EXODEOXYRIBONUCLEASE 7 LARGE SUBUNIT"/>
    <property type="match status" value="1"/>
</dbReference>
<dbReference type="EC" id="3.1.11.6" evidence="5"/>
<gene>
    <name evidence="5" type="primary">xseA</name>
    <name evidence="10" type="ORF">G7Y85_18485</name>
</gene>
<keyword evidence="7" id="KW-0175">Coiled coil</keyword>
<comment type="catalytic activity">
    <reaction evidence="5 6">
        <text>Exonucleolytic cleavage in either 5'- to 3'- or 3'- to 5'-direction to yield nucleoside 5'-phosphates.</text>
        <dbReference type="EC" id="3.1.11.6"/>
    </reaction>
</comment>
<dbReference type="GO" id="GO:0003676">
    <property type="term" value="F:nucleic acid binding"/>
    <property type="evidence" value="ECO:0007669"/>
    <property type="project" value="InterPro"/>
</dbReference>
<accession>A0A6M2BY78</accession>
<evidence type="ECO:0000313" key="10">
    <source>
        <dbReference type="EMBL" id="NGY06767.1"/>
    </source>
</evidence>
<dbReference type="PANTHER" id="PTHR30008">
    <property type="entry name" value="EXODEOXYRIBONUCLEASE 7 LARGE SUBUNIT"/>
    <property type="match status" value="1"/>
</dbReference>
<dbReference type="Pfam" id="PF13742">
    <property type="entry name" value="tRNA_anti_2"/>
    <property type="match status" value="1"/>
</dbReference>
<evidence type="ECO:0000313" key="11">
    <source>
        <dbReference type="Proteomes" id="UP000472676"/>
    </source>
</evidence>
<comment type="subunit">
    <text evidence="5">Heterooligomer composed of large and small subunits.</text>
</comment>
<sequence>MPRPPAPEPAAAGGARTIYQVSELSETLRSLVEGALPRIWVQGEISNFSRPASGHWYFTIKDARAQLRCAMFRNANLYIRPQPKDGDSVLIRAQLSFYTARGELQLICEHLEPAGEGALLRAFEDLKRRLAGEGLFDEHLKRELPRLPRAIGIITSATGAAIHDMLTTLARRYPLAPVYLYPVPVQGADAPPAIVRALTQLPKRAPVEVILLARGGGSLEDLWAFNDERVARAIRACAVPVICGVGHEVDVTIADFAADLRAPTPTAAAEQVAPDIGDWLSALRQHEQRTAAAIERRLQTAAQRCDDQTRRLEAQHPGRRLQERRARLNELQARLRQAQLGILQRQQQKLAHRQTQLQAQAPTQRLARDRHRLEQLQARAGEALRRRVNDARARLLRCEAPLQSLNPHAVLERGYAIALDADGRALTDAARTQAGARLSLLLARGRIDATVEQAHGPRKADN</sequence>
<keyword evidence="1 5" id="KW-0963">Cytoplasm</keyword>
<comment type="function">
    <text evidence="5">Bidirectionally degrades single-stranded DNA into large acid-insoluble oligonucleotides, which are then degraded further into small acid-soluble oligonucleotides.</text>
</comment>
<evidence type="ECO:0000256" key="2">
    <source>
        <dbReference type="ARBA" id="ARBA00022722"/>
    </source>
</evidence>
<keyword evidence="3 5" id="KW-0378">Hydrolase</keyword>
<dbReference type="EMBL" id="JAAMOW010000010">
    <property type="protein sequence ID" value="NGY06767.1"/>
    <property type="molecule type" value="Genomic_DNA"/>
</dbReference>
<dbReference type="CDD" id="cd04489">
    <property type="entry name" value="ExoVII_LU_OBF"/>
    <property type="match status" value="1"/>
</dbReference>
<keyword evidence="11" id="KW-1185">Reference proteome</keyword>
<feature type="coiled-coil region" evidence="7">
    <location>
        <begin position="291"/>
        <end position="386"/>
    </location>
</feature>
<evidence type="ECO:0000256" key="4">
    <source>
        <dbReference type="ARBA" id="ARBA00022839"/>
    </source>
</evidence>
<evidence type="ECO:0000256" key="3">
    <source>
        <dbReference type="ARBA" id="ARBA00022801"/>
    </source>
</evidence>
<dbReference type="NCBIfam" id="TIGR00237">
    <property type="entry name" value="xseA"/>
    <property type="match status" value="1"/>
</dbReference>
<dbReference type="RefSeq" id="WP_166260977.1">
    <property type="nucleotide sequence ID" value="NZ_JAAMOW010000010.1"/>
</dbReference>
<dbReference type="GO" id="GO:0006308">
    <property type="term" value="P:DNA catabolic process"/>
    <property type="evidence" value="ECO:0007669"/>
    <property type="project" value="UniProtKB-UniRule"/>
</dbReference>
<dbReference type="AlphaFoldDB" id="A0A6M2BY78"/>
<dbReference type="GO" id="GO:0009318">
    <property type="term" value="C:exodeoxyribonuclease VII complex"/>
    <property type="evidence" value="ECO:0007669"/>
    <property type="project" value="UniProtKB-UniRule"/>
</dbReference>
<organism evidence="10 11">
    <name type="scientific">Solimonas terrae</name>
    <dbReference type="NCBI Taxonomy" id="1396819"/>
    <lineage>
        <taxon>Bacteria</taxon>
        <taxon>Pseudomonadati</taxon>
        <taxon>Pseudomonadota</taxon>
        <taxon>Gammaproteobacteria</taxon>
        <taxon>Nevskiales</taxon>
        <taxon>Nevskiaceae</taxon>
        <taxon>Solimonas</taxon>
    </lineage>
</organism>
<keyword evidence="4 5" id="KW-0269">Exonuclease</keyword>
<evidence type="ECO:0000256" key="1">
    <source>
        <dbReference type="ARBA" id="ARBA00022490"/>
    </source>
</evidence>
<comment type="subcellular location">
    <subcellularLocation>
        <location evidence="5 6">Cytoplasm</location>
    </subcellularLocation>
</comment>
<evidence type="ECO:0000256" key="7">
    <source>
        <dbReference type="SAM" id="Coils"/>
    </source>
</evidence>
<evidence type="ECO:0000256" key="5">
    <source>
        <dbReference type="HAMAP-Rule" id="MF_00378"/>
    </source>
</evidence>
<evidence type="ECO:0000256" key="6">
    <source>
        <dbReference type="RuleBase" id="RU004355"/>
    </source>
</evidence>
<evidence type="ECO:0000259" key="8">
    <source>
        <dbReference type="Pfam" id="PF02601"/>
    </source>
</evidence>
<dbReference type="InterPro" id="IPR020579">
    <property type="entry name" value="Exonuc_VII_lsu_C"/>
</dbReference>